<gene>
    <name evidence="7" type="ORF">BW143_20435</name>
</gene>
<evidence type="ECO:0000256" key="2">
    <source>
        <dbReference type="ARBA" id="ARBA00022692"/>
    </source>
</evidence>
<evidence type="ECO:0000256" key="3">
    <source>
        <dbReference type="ARBA" id="ARBA00022989"/>
    </source>
</evidence>
<keyword evidence="2 5" id="KW-0812">Transmembrane</keyword>
<evidence type="ECO:0000256" key="4">
    <source>
        <dbReference type="ARBA" id="ARBA00023136"/>
    </source>
</evidence>
<keyword evidence="8" id="KW-1185">Reference proteome</keyword>
<feature type="transmembrane region" description="Helical" evidence="5">
    <location>
        <begin position="196"/>
        <end position="216"/>
    </location>
</feature>
<dbReference type="AlphaFoldDB" id="A0A1R1Q945"/>
<feature type="transmembrane region" description="Helical" evidence="5">
    <location>
        <begin position="36"/>
        <end position="58"/>
    </location>
</feature>
<keyword evidence="4 5" id="KW-0472">Membrane</keyword>
<dbReference type="GO" id="GO:0016020">
    <property type="term" value="C:membrane"/>
    <property type="evidence" value="ECO:0007669"/>
    <property type="project" value="UniProtKB-SubCell"/>
</dbReference>
<organism evidence="7 8">
    <name type="scientific">Bacillus swezeyi</name>
    <dbReference type="NCBI Taxonomy" id="1925020"/>
    <lineage>
        <taxon>Bacteria</taxon>
        <taxon>Bacillati</taxon>
        <taxon>Bacillota</taxon>
        <taxon>Bacilli</taxon>
        <taxon>Bacillales</taxon>
        <taxon>Bacillaceae</taxon>
        <taxon>Bacillus</taxon>
    </lineage>
</organism>
<proteinExistence type="predicted"/>
<name>A0A1R1Q945_9BACI</name>
<evidence type="ECO:0000259" key="6">
    <source>
        <dbReference type="Pfam" id="PF04893"/>
    </source>
</evidence>
<keyword evidence="3 5" id="KW-1133">Transmembrane helix</keyword>
<dbReference type="Pfam" id="PF04893">
    <property type="entry name" value="Yip1"/>
    <property type="match status" value="1"/>
</dbReference>
<sequence>MDNKHNFITLIHHFIFSPKEFLSIKYSSDKNYRHSWFVFLAVLSLFLGFYLAIFPTLSTLINNSFRVNGIDYTTDMNTLIMIITLVLGIIQFTSMVLVSFFIIHIIGILIGGAATAKEFFPSFIYSIIPIGIKFTILIIFSFFLGSDFAFSVIYPNSQQPLDIILNIIIDPFFWWSTILGCIALKVIHQISYKKTIIIISITMSLGIISLFSTSLFL</sequence>
<protein>
    <recommendedName>
        <fullName evidence="6">Yip1 domain-containing protein</fullName>
    </recommendedName>
</protein>
<evidence type="ECO:0000313" key="7">
    <source>
        <dbReference type="EMBL" id="OMH99116.1"/>
    </source>
</evidence>
<dbReference type="InterPro" id="IPR006977">
    <property type="entry name" value="Yip1_dom"/>
</dbReference>
<feature type="domain" description="Yip1" evidence="6">
    <location>
        <begin position="15"/>
        <end position="211"/>
    </location>
</feature>
<dbReference type="Proteomes" id="UP000187367">
    <property type="component" value="Unassembled WGS sequence"/>
</dbReference>
<feature type="transmembrane region" description="Helical" evidence="5">
    <location>
        <begin position="123"/>
        <end position="143"/>
    </location>
</feature>
<feature type="transmembrane region" description="Helical" evidence="5">
    <location>
        <begin position="78"/>
        <end position="111"/>
    </location>
</feature>
<dbReference type="OrthoDB" id="9952139at2"/>
<reference evidence="7 8" key="1">
    <citation type="submission" date="2017-01" db="EMBL/GenBank/DDBJ databases">
        <title>Bacillus phylogenomics.</title>
        <authorList>
            <person name="Dunlap C."/>
        </authorList>
    </citation>
    <scope>NUCLEOTIDE SEQUENCE [LARGE SCALE GENOMIC DNA]</scope>
    <source>
        <strain evidence="7 8">NRRL B-41282</strain>
    </source>
</reference>
<accession>A0A1R1Q945</accession>
<comment type="caution">
    <text evidence="7">The sequence shown here is derived from an EMBL/GenBank/DDBJ whole genome shotgun (WGS) entry which is preliminary data.</text>
</comment>
<evidence type="ECO:0000256" key="1">
    <source>
        <dbReference type="ARBA" id="ARBA00004141"/>
    </source>
</evidence>
<feature type="transmembrane region" description="Helical" evidence="5">
    <location>
        <begin position="163"/>
        <end position="184"/>
    </location>
</feature>
<dbReference type="RefSeq" id="WP_076761094.1">
    <property type="nucleotide sequence ID" value="NZ_JARMMK010000003.1"/>
</dbReference>
<accession>A0A1R1RY92</accession>
<comment type="subcellular location">
    <subcellularLocation>
        <location evidence="1">Membrane</location>
        <topology evidence="1">Multi-pass membrane protein</topology>
    </subcellularLocation>
</comment>
<evidence type="ECO:0000256" key="5">
    <source>
        <dbReference type="SAM" id="Phobius"/>
    </source>
</evidence>
<dbReference type="EMBL" id="MTJL01000048">
    <property type="protein sequence ID" value="OMH99116.1"/>
    <property type="molecule type" value="Genomic_DNA"/>
</dbReference>
<evidence type="ECO:0000313" key="8">
    <source>
        <dbReference type="Proteomes" id="UP000187367"/>
    </source>
</evidence>